<dbReference type="Proteomes" id="UP000244240">
    <property type="component" value="Unassembled WGS sequence"/>
</dbReference>
<evidence type="ECO:0000313" key="3">
    <source>
        <dbReference type="EMBL" id="PTX58291.1"/>
    </source>
</evidence>
<sequence length="182" mass="21178">MDLLTGLRQKLEKGIESTSQRSKKVLHISRITLLIRNKKENEDELYRRLGREVHRYWEMKGRLDLTDLTRATLQQIRDVREKIAELEQSVEKLKQQEEVPPPEKERNREKIPAPDSGYSKAEEEKVEEEKPAPPGPSREEEENTAPPFLGEGEAIFVCPHCGDQIEEKTVICSHCKKHVYHD</sequence>
<evidence type="ECO:0000259" key="2">
    <source>
        <dbReference type="PROSITE" id="PS00028"/>
    </source>
</evidence>
<dbReference type="PROSITE" id="PS00028">
    <property type="entry name" value="ZINC_FINGER_C2H2_1"/>
    <property type="match status" value="1"/>
</dbReference>
<evidence type="ECO:0000313" key="4">
    <source>
        <dbReference type="Proteomes" id="UP000244240"/>
    </source>
</evidence>
<dbReference type="EMBL" id="QBKR01000017">
    <property type="protein sequence ID" value="PTX58291.1"/>
    <property type="molecule type" value="Genomic_DNA"/>
</dbReference>
<feature type="region of interest" description="Disordered" evidence="1">
    <location>
        <begin position="91"/>
        <end position="148"/>
    </location>
</feature>
<dbReference type="InterPro" id="IPR013087">
    <property type="entry name" value="Znf_C2H2_type"/>
</dbReference>
<accession>A0A2T6BQC1</accession>
<gene>
    <name evidence="3" type="ORF">C8P63_11738</name>
</gene>
<keyword evidence="4" id="KW-1185">Reference proteome</keyword>
<feature type="compositionally biased region" description="Basic and acidic residues" evidence="1">
    <location>
        <begin position="91"/>
        <end position="112"/>
    </location>
</feature>
<name>A0A2T6BQC1_9BACL</name>
<evidence type="ECO:0000256" key="1">
    <source>
        <dbReference type="SAM" id="MobiDB-lite"/>
    </source>
</evidence>
<dbReference type="OrthoDB" id="2989425at2"/>
<reference evidence="3 4" key="1">
    <citation type="submission" date="2018-04" db="EMBL/GenBank/DDBJ databases">
        <title>Genomic Encyclopedia of Archaeal and Bacterial Type Strains, Phase II (KMG-II): from individual species to whole genera.</title>
        <authorList>
            <person name="Goeker M."/>
        </authorList>
    </citation>
    <scope>NUCLEOTIDE SEQUENCE [LARGE SCALE GENOMIC DNA]</scope>
    <source>
        <strain evidence="3 4">DSM 45787</strain>
    </source>
</reference>
<feature type="domain" description="C2H2-type" evidence="2">
    <location>
        <begin position="158"/>
        <end position="178"/>
    </location>
</feature>
<dbReference type="AlphaFoldDB" id="A0A2T6BQC1"/>
<protein>
    <recommendedName>
        <fullName evidence="2">C2H2-type domain-containing protein</fullName>
    </recommendedName>
</protein>
<organism evidence="3 4">
    <name type="scientific">Melghirimyces profundicolus</name>
    <dbReference type="NCBI Taxonomy" id="1242148"/>
    <lineage>
        <taxon>Bacteria</taxon>
        <taxon>Bacillati</taxon>
        <taxon>Bacillota</taxon>
        <taxon>Bacilli</taxon>
        <taxon>Bacillales</taxon>
        <taxon>Thermoactinomycetaceae</taxon>
        <taxon>Melghirimyces</taxon>
    </lineage>
</organism>
<comment type="caution">
    <text evidence="3">The sequence shown here is derived from an EMBL/GenBank/DDBJ whole genome shotgun (WGS) entry which is preliminary data.</text>
</comment>
<dbReference type="RefSeq" id="WP_108024604.1">
    <property type="nucleotide sequence ID" value="NZ_QBKR01000017.1"/>
</dbReference>
<feature type="compositionally biased region" description="Basic and acidic residues" evidence="1">
    <location>
        <begin position="120"/>
        <end position="131"/>
    </location>
</feature>
<proteinExistence type="predicted"/>